<evidence type="ECO:0000313" key="2">
    <source>
        <dbReference type="Proteomes" id="UP001283361"/>
    </source>
</evidence>
<protein>
    <submittedName>
        <fullName evidence="1">Uncharacterized protein</fullName>
    </submittedName>
</protein>
<dbReference type="EMBL" id="JAWDGP010001753">
    <property type="protein sequence ID" value="KAK3788597.1"/>
    <property type="molecule type" value="Genomic_DNA"/>
</dbReference>
<dbReference type="AlphaFoldDB" id="A0AAE1DZM5"/>
<keyword evidence="2" id="KW-1185">Reference proteome</keyword>
<evidence type="ECO:0000313" key="1">
    <source>
        <dbReference type="EMBL" id="KAK3788597.1"/>
    </source>
</evidence>
<dbReference type="Proteomes" id="UP001283361">
    <property type="component" value="Unassembled WGS sequence"/>
</dbReference>
<name>A0AAE1DZM5_9GAST</name>
<reference evidence="1" key="1">
    <citation type="journal article" date="2023" name="G3 (Bethesda)">
        <title>A reference genome for the long-term kleptoplast-retaining sea slug Elysia crispata morphotype clarki.</title>
        <authorList>
            <person name="Eastman K.E."/>
            <person name="Pendleton A.L."/>
            <person name="Shaikh M.A."/>
            <person name="Suttiyut T."/>
            <person name="Ogas R."/>
            <person name="Tomko P."/>
            <person name="Gavelis G."/>
            <person name="Widhalm J.R."/>
            <person name="Wisecaver J.H."/>
        </authorList>
    </citation>
    <scope>NUCLEOTIDE SEQUENCE</scope>
    <source>
        <strain evidence="1">ECLA1</strain>
    </source>
</reference>
<gene>
    <name evidence="1" type="ORF">RRG08_031253</name>
</gene>
<comment type="caution">
    <text evidence="1">The sequence shown here is derived from an EMBL/GenBank/DDBJ whole genome shotgun (WGS) entry which is preliminary data.</text>
</comment>
<proteinExistence type="predicted"/>
<accession>A0AAE1DZM5</accession>
<sequence>MEPETALTASYLTAIITCLPHVYLSTTPSCKRPTVSDEHQSKSFNIRYGEEVAFTEGEAIFHSEQGANIDKYDDVTVAGQTSSPKANSNHQWQSFINIDDIAPSYQGDQADRTPADKLDLQTSRSTLMTRVSNPQERRSLQIVDAQSAQQALKPLCQQKHN</sequence>
<organism evidence="1 2">
    <name type="scientific">Elysia crispata</name>
    <name type="common">lettuce slug</name>
    <dbReference type="NCBI Taxonomy" id="231223"/>
    <lineage>
        <taxon>Eukaryota</taxon>
        <taxon>Metazoa</taxon>
        <taxon>Spiralia</taxon>
        <taxon>Lophotrochozoa</taxon>
        <taxon>Mollusca</taxon>
        <taxon>Gastropoda</taxon>
        <taxon>Heterobranchia</taxon>
        <taxon>Euthyneura</taxon>
        <taxon>Panpulmonata</taxon>
        <taxon>Sacoglossa</taxon>
        <taxon>Placobranchoidea</taxon>
        <taxon>Plakobranchidae</taxon>
        <taxon>Elysia</taxon>
    </lineage>
</organism>